<name>A0A447TKE6_CHRVL</name>
<sequence>MIELCLKGTVSRVSGANFADFEADQKKLAKLAFNRCAA</sequence>
<accession>A0A447TKE6</accession>
<gene>
    <name evidence="1" type="ORF">NCTC9695_05854</name>
</gene>
<reference evidence="1 2" key="1">
    <citation type="submission" date="2018-12" db="EMBL/GenBank/DDBJ databases">
        <authorList>
            <consortium name="Pathogen Informatics"/>
        </authorList>
    </citation>
    <scope>NUCLEOTIDE SEQUENCE [LARGE SCALE GENOMIC DNA]</scope>
    <source>
        <strain evidence="1 2">NCTC9695</strain>
    </source>
</reference>
<dbReference type="EMBL" id="LR134182">
    <property type="protein sequence ID" value="VEB45343.1"/>
    <property type="molecule type" value="Genomic_DNA"/>
</dbReference>
<proteinExistence type="predicted"/>
<evidence type="ECO:0000313" key="1">
    <source>
        <dbReference type="EMBL" id="VEB45343.1"/>
    </source>
</evidence>
<dbReference type="Proteomes" id="UP000275777">
    <property type="component" value="Chromosome"/>
</dbReference>
<protein>
    <submittedName>
        <fullName evidence="1">Glutamate synthase subunit alpha</fullName>
    </submittedName>
</protein>
<dbReference type="AlphaFoldDB" id="A0A447TKE6"/>
<evidence type="ECO:0000313" key="2">
    <source>
        <dbReference type="Proteomes" id="UP000275777"/>
    </source>
</evidence>
<organism evidence="1 2">
    <name type="scientific">Chromobacterium violaceum</name>
    <dbReference type="NCBI Taxonomy" id="536"/>
    <lineage>
        <taxon>Bacteria</taxon>
        <taxon>Pseudomonadati</taxon>
        <taxon>Pseudomonadota</taxon>
        <taxon>Betaproteobacteria</taxon>
        <taxon>Neisseriales</taxon>
        <taxon>Chromobacteriaceae</taxon>
        <taxon>Chromobacterium</taxon>
    </lineage>
</organism>